<comment type="caution">
    <text evidence="1">The sequence shown here is derived from an EMBL/GenBank/DDBJ whole genome shotgun (WGS) entry which is preliminary data.</text>
</comment>
<dbReference type="EMBL" id="JAMDLZ010000012">
    <property type="protein sequence ID" value="MCY9546770.1"/>
    <property type="molecule type" value="Genomic_DNA"/>
</dbReference>
<sequence>MAIQALYKSAILESIKRLGAKAVVTIGGVSREYSLLNTLQTGDTIKHFVYLDNETGSITSAKLVDSMGRELQTYNTVVEKGKDGLVIVFAIKIEIKEGMQ</sequence>
<keyword evidence="2" id="KW-1185">Reference proteome</keyword>
<dbReference type="RefSeq" id="WP_268636957.1">
    <property type="nucleotide sequence ID" value="NZ_JAMDLZ010000012.1"/>
</dbReference>
<reference evidence="1 2" key="1">
    <citation type="submission" date="2022-05" db="EMBL/GenBank/DDBJ databases">
        <title>Genome Sequencing of Bee-Associated Microbes.</title>
        <authorList>
            <person name="Dunlap C."/>
        </authorList>
    </citation>
    <scope>NUCLEOTIDE SEQUENCE [LARGE SCALE GENOMIC DNA]</scope>
    <source>
        <strain evidence="1 2">NRRL BD-083</strain>
    </source>
</reference>
<dbReference type="Proteomes" id="UP001527052">
    <property type="component" value="Unassembled WGS sequence"/>
</dbReference>
<accession>A0ABT4EM97</accession>
<evidence type="ECO:0000313" key="1">
    <source>
        <dbReference type="EMBL" id="MCY9546770.1"/>
    </source>
</evidence>
<name>A0ABT4EM97_9BACI</name>
<organism evidence="1 2">
    <name type="scientific">Lysinibacillus xylanilyticus</name>
    <dbReference type="NCBI Taxonomy" id="582475"/>
    <lineage>
        <taxon>Bacteria</taxon>
        <taxon>Bacillati</taxon>
        <taxon>Bacillota</taxon>
        <taxon>Bacilli</taxon>
        <taxon>Bacillales</taxon>
        <taxon>Bacillaceae</taxon>
        <taxon>Lysinibacillus</taxon>
    </lineage>
</organism>
<gene>
    <name evidence="1" type="ORF">M5W82_07365</name>
</gene>
<evidence type="ECO:0000313" key="2">
    <source>
        <dbReference type="Proteomes" id="UP001527052"/>
    </source>
</evidence>
<proteinExistence type="predicted"/>
<protein>
    <submittedName>
        <fullName evidence="1">Uncharacterized protein</fullName>
    </submittedName>
</protein>